<comment type="caution">
    <text evidence="1">The sequence shown here is derived from an EMBL/GenBank/DDBJ whole genome shotgun (WGS) entry which is preliminary data.</text>
</comment>
<protein>
    <submittedName>
        <fullName evidence="1">Uncharacterized protein</fullName>
    </submittedName>
</protein>
<organism evidence="1 2">
    <name type="scientific">Diploscapter pachys</name>
    <dbReference type="NCBI Taxonomy" id="2018661"/>
    <lineage>
        <taxon>Eukaryota</taxon>
        <taxon>Metazoa</taxon>
        <taxon>Ecdysozoa</taxon>
        <taxon>Nematoda</taxon>
        <taxon>Chromadorea</taxon>
        <taxon>Rhabditida</taxon>
        <taxon>Rhabditina</taxon>
        <taxon>Rhabditomorpha</taxon>
        <taxon>Rhabditoidea</taxon>
        <taxon>Rhabditidae</taxon>
        <taxon>Diploscapter</taxon>
    </lineage>
</organism>
<dbReference type="PROSITE" id="PS51257">
    <property type="entry name" value="PROKAR_LIPOPROTEIN"/>
    <property type="match status" value="1"/>
</dbReference>
<dbReference type="Proteomes" id="UP000218231">
    <property type="component" value="Unassembled WGS sequence"/>
</dbReference>
<evidence type="ECO:0000313" key="2">
    <source>
        <dbReference type="Proteomes" id="UP000218231"/>
    </source>
</evidence>
<dbReference type="OrthoDB" id="10442076at2759"/>
<dbReference type="AlphaFoldDB" id="A0A2A2M3Z3"/>
<accession>A0A2A2M3Z3</accession>
<proteinExistence type="predicted"/>
<keyword evidence="2" id="KW-1185">Reference proteome</keyword>
<sequence>MMMTAMKVTVAFQTMAHTVGMSCSETAPAARAMRAPSAALQPTPSPFGCQMTRMRVKTKTAIATSMMTSYSDDQQQAASRTGRPSMFCRRRVFSANHCVLACSVACKISCTQAGRSGLRR</sequence>
<evidence type="ECO:0000313" key="1">
    <source>
        <dbReference type="EMBL" id="PAV93149.1"/>
    </source>
</evidence>
<name>A0A2A2M3Z3_9BILA</name>
<dbReference type="EMBL" id="LIAE01005676">
    <property type="protein sequence ID" value="PAV93149.1"/>
    <property type="molecule type" value="Genomic_DNA"/>
</dbReference>
<reference evidence="1 2" key="1">
    <citation type="journal article" date="2017" name="Curr. Biol.">
        <title>Genome architecture and evolution of a unichromosomal asexual nematode.</title>
        <authorList>
            <person name="Fradin H."/>
            <person name="Zegar C."/>
            <person name="Gutwein M."/>
            <person name="Lucas J."/>
            <person name="Kovtun M."/>
            <person name="Corcoran D."/>
            <person name="Baugh L.R."/>
            <person name="Kiontke K."/>
            <person name="Gunsalus K."/>
            <person name="Fitch D.H."/>
            <person name="Piano F."/>
        </authorList>
    </citation>
    <scope>NUCLEOTIDE SEQUENCE [LARGE SCALE GENOMIC DNA]</scope>
    <source>
        <strain evidence="1">PF1309</strain>
    </source>
</reference>
<gene>
    <name evidence="1" type="ORF">WR25_07624</name>
</gene>